<dbReference type="VEuPathDB" id="FungiDB:GVI51_J07359"/>
<dbReference type="VEuPathDB" id="FungiDB:B1J91_J07502g"/>
<dbReference type="SUPFAM" id="SSF46458">
    <property type="entry name" value="Globin-like"/>
    <property type="match status" value="1"/>
</dbReference>
<feature type="region of interest" description="Disordered" evidence="1">
    <location>
        <begin position="1"/>
        <end position="22"/>
    </location>
</feature>
<feature type="domain" description="Globin" evidence="2">
    <location>
        <begin position="131"/>
        <end position="259"/>
    </location>
</feature>
<dbReference type="PANTHER" id="PTHR43396">
    <property type="entry name" value="FLAVOHEMOPROTEIN"/>
    <property type="match status" value="1"/>
</dbReference>
<comment type="caution">
    <text evidence="3">The sequence shown here is derived from an EMBL/GenBank/DDBJ whole genome shotgun (WGS) entry which is preliminary data.</text>
</comment>
<dbReference type="InterPro" id="IPR000971">
    <property type="entry name" value="Globin"/>
</dbReference>
<evidence type="ECO:0000256" key="1">
    <source>
        <dbReference type="SAM" id="MobiDB-lite"/>
    </source>
</evidence>
<evidence type="ECO:0000313" key="3">
    <source>
        <dbReference type="EMBL" id="KTB11076.1"/>
    </source>
</evidence>
<feature type="compositionally biased region" description="Low complexity" evidence="1">
    <location>
        <begin position="375"/>
        <end position="395"/>
    </location>
</feature>
<proteinExistence type="predicted"/>
<dbReference type="Pfam" id="PF00042">
    <property type="entry name" value="Globin"/>
    <property type="match status" value="1"/>
</dbReference>
<dbReference type="CDD" id="cd01040">
    <property type="entry name" value="Mb-like"/>
    <property type="match status" value="1"/>
</dbReference>
<sequence length="432" mass="49042">MMSSETSISFMKENSSNMSDSEKNKVLEDIIGESQSLVKGSSKKSTTSSSLMDPRMLKLELHLTEREIELIRDSWFIMLNDDLSPQTMAAFYGKLRQNKKISLTANLITNEKFNVMNQQYEENRKRLIKDKSIPYQISNTSTIEGSLFCAQFYENLIAMDQNVERMFPSIRHQAVSFSGVLNTAVDNLENIHVLDSYLRGIGKRHSRILGIKPAYFETMGKAFIRTFQDRFGIFFTIELEDIWSRLYSYLANGMIAFGVDPVLPQSIKSTRANSLDTLRTTSSGDASLRNSSFSKAQESDTSDFKTYMAQFNCDIVEEDDLDFPIPEILTTETSINENDNDVDDVKDMIKNFGFNMNKAEMTHKDSIQVKKTPLDSVNPKSSASSSKDNMSTASSISEKTRKKAVLQNKMKKKISAPIETPYKMSKRDCIIM</sequence>
<dbReference type="AlphaFoldDB" id="A0A0W0DHP4"/>
<dbReference type="PROSITE" id="PS01033">
    <property type="entry name" value="GLOBIN"/>
    <property type="match status" value="1"/>
</dbReference>
<dbReference type="InterPro" id="IPR009050">
    <property type="entry name" value="Globin-like_sf"/>
</dbReference>
<dbReference type="GO" id="GO:0019825">
    <property type="term" value="F:oxygen binding"/>
    <property type="evidence" value="ECO:0007669"/>
    <property type="project" value="InterPro"/>
</dbReference>
<dbReference type="InterPro" id="IPR012292">
    <property type="entry name" value="Globin/Proto"/>
</dbReference>
<name>A0A0W0DHP4_CANGB</name>
<accession>A0A0W0DHP4</accession>
<dbReference type="VEuPathDB" id="FungiDB:GW608_J07381"/>
<dbReference type="Proteomes" id="UP000054886">
    <property type="component" value="Unassembled WGS sequence"/>
</dbReference>
<protein>
    <submittedName>
        <fullName evidence="3">Putative globin-like protein</fullName>
    </submittedName>
</protein>
<evidence type="ECO:0000259" key="2">
    <source>
        <dbReference type="PROSITE" id="PS01033"/>
    </source>
</evidence>
<dbReference type="GO" id="GO:0071500">
    <property type="term" value="P:cellular response to nitrosative stress"/>
    <property type="evidence" value="ECO:0007669"/>
    <property type="project" value="TreeGrafter"/>
</dbReference>
<feature type="region of interest" description="Disordered" evidence="1">
    <location>
        <begin position="363"/>
        <end position="410"/>
    </location>
</feature>
<dbReference type="PhylomeDB" id="A0A0W0DHP4"/>
<gene>
    <name evidence="3" type="ORF">AO440_003087</name>
</gene>
<dbReference type="PANTHER" id="PTHR43396:SF6">
    <property type="entry name" value="ABL201WP"/>
    <property type="match status" value="1"/>
</dbReference>
<organism evidence="3 4">
    <name type="scientific">Candida glabrata</name>
    <name type="common">Yeast</name>
    <name type="synonym">Torulopsis glabrata</name>
    <dbReference type="NCBI Taxonomy" id="5478"/>
    <lineage>
        <taxon>Eukaryota</taxon>
        <taxon>Fungi</taxon>
        <taxon>Dikarya</taxon>
        <taxon>Ascomycota</taxon>
        <taxon>Saccharomycotina</taxon>
        <taxon>Saccharomycetes</taxon>
        <taxon>Saccharomycetales</taxon>
        <taxon>Saccharomycetaceae</taxon>
        <taxon>Nakaseomyces</taxon>
    </lineage>
</organism>
<reference evidence="3 4" key="1">
    <citation type="submission" date="2015-10" db="EMBL/GenBank/DDBJ databases">
        <title>Draft genomes sequences of Candida glabrata isolates 1A, 1B, 2A, 2B, 3A and 3B.</title>
        <authorList>
            <person name="Haavelsrud O.E."/>
            <person name="Gaustad P."/>
        </authorList>
    </citation>
    <scope>NUCLEOTIDE SEQUENCE [LARGE SCALE GENOMIC DNA]</scope>
    <source>
        <strain evidence="3">910700640</strain>
    </source>
</reference>
<feature type="compositionally biased region" description="Polar residues" evidence="1">
    <location>
        <begin position="1"/>
        <end position="19"/>
    </location>
</feature>
<dbReference type="OrthoDB" id="436496at2759"/>
<evidence type="ECO:0000313" key="4">
    <source>
        <dbReference type="Proteomes" id="UP000054886"/>
    </source>
</evidence>
<dbReference type="InterPro" id="IPR044399">
    <property type="entry name" value="Mb-like_M"/>
</dbReference>
<dbReference type="GO" id="GO:0071949">
    <property type="term" value="F:FAD binding"/>
    <property type="evidence" value="ECO:0007669"/>
    <property type="project" value="TreeGrafter"/>
</dbReference>
<dbReference type="VEuPathDB" id="FungiDB:CAGL0J07502g"/>
<dbReference type="EMBL" id="LLZZ01000043">
    <property type="protein sequence ID" value="KTB11076.1"/>
    <property type="molecule type" value="Genomic_DNA"/>
</dbReference>
<dbReference type="GO" id="GO:0020037">
    <property type="term" value="F:heme binding"/>
    <property type="evidence" value="ECO:0007669"/>
    <property type="project" value="InterPro"/>
</dbReference>
<dbReference type="GO" id="GO:0046210">
    <property type="term" value="P:nitric oxide catabolic process"/>
    <property type="evidence" value="ECO:0007669"/>
    <property type="project" value="TreeGrafter"/>
</dbReference>
<dbReference type="GO" id="GO:0008941">
    <property type="term" value="F:nitric oxide dioxygenase NAD(P)H activity"/>
    <property type="evidence" value="ECO:0007669"/>
    <property type="project" value="TreeGrafter"/>
</dbReference>
<dbReference type="Gene3D" id="1.10.490.10">
    <property type="entry name" value="Globins"/>
    <property type="match status" value="1"/>
</dbReference>
<dbReference type="VEuPathDB" id="FungiDB:GWK60_J07337"/>
<feature type="compositionally biased region" description="Basic residues" evidence="1">
    <location>
        <begin position="400"/>
        <end position="410"/>
    </location>
</feature>